<evidence type="ECO:0000313" key="3">
    <source>
        <dbReference type="EMBL" id="MBC5634344.1"/>
    </source>
</evidence>
<evidence type="ECO:0000313" key="4">
    <source>
        <dbReference type="Proteomes" id="UP000651475"/>
    </source>
</evidence>
<keyword evidence="4" id="KW-1185">Reference proteome</keyword>
<organism evidence="3 4">
    <name type="scientific">Parabacteroides hominis</name>
    <dbReference type="NCBI Taxonomy" id="2763057"/>
    <lineage>
        <taxon>Bacteria</taxon>
        <taxon>Pseudomonadati</taxon>
        <taxon>Bacteroidota</taxon>
        <taxon>Bacteroidia</taxon>
        <taxon>Bacteroidales</taxon>
        <taxon>Tannerellaceae</taxon>
        <taxon>Parabacteroides</taxon>
    </lineage>
</organism>
<keyword evidence="2" id="KW-1133">Transmembrane helix</keyword>
<keyword evidence="1" id="KW-0175">Coiled coil</keyword>
<proteinExistence type="predicted"/>
<protein>
    <recommendedName>
        <fullName evidence="5">Anti-sigma factor</fullName>
    </recommendedName>
</protein>
<accession>A0ABR7DSD8</accession>
<feature type="transmembrane region" description="Helical" evidence="2">
    <location>
        <begin position="79"/>
        <end position="96"/>
    </location>
</feature>
<evidence type="ECO:0008006" key="5">
    <source>
        <dbReference type="Google" id="ProtNLM"/>
    </source>
</evidence>
<evidence type="ECO:0000256" key="2">
    <source>
        <dbReference type="SAM" id="Phobius"/>
    </source>
</evidence>
<keyword evidence="2" id="KW-0472">Membrane</keyword>
<comment type="caution">
    <text evidence="3">The sequence shown here is derived from an EMBL/GenBank/DDBJ whole genome shotgun (WGS) entry which is preliminary data.</text>
</comment>
<name>A0ABR7DSD8_9BACT</name>
<feature type="coiled-coil region" evidence="1">
    <location>
        <begin position="132"/>
        <end position="184"/>
    </location>
</feature>
<dbReference type="RefSeq" id="WP_186930959.1">
    <property type="nucleotide sequence ID" value="NZ_JACOOJ010000036.1"/>
</dbReference>
<dbReference type="Proteomes" id="UP000651475">
    <property type="component" value="Unassembled WGS sequence"/>
</dbReference>
<evidence type="ECO:0000256" key="1">
    <source>
        <dbReference type="SAM" id="Coils"/>
    </source>
</evidence>
<sequence>MKSDEYIYIENLLERFFEGETSNAEEQELYAFFARPDLPEHLRGYKPVFGYFETGIAGEVEEGRNPSKPVRKKPFLKRWLWMGMAVAASLLLFLFLNKGDGGKDDEFNPYAGSYIIRGGVKTEIPEEVARKLDRVIREIEKKQYEKERLALRSLRQYEKTMDNIQTKEDEVERFESDIERLERRYKDK</sequence>
<keyword evidence="2" id="KW-0812">Transmembrane</keyword>
<reference evidence="3 4" key="1">
    <citation type="submission" date="2020-08" db="EMBL/GenBank/DDBJ databases">
        <title>Genome public.</title>
        <authorList>
            <person name="Liu C."/>
            <person name="Sun Q."/>
        </authorList>
    </citation>
    <scope>NUCLEOTIDE SEQUENCE [LARGE SCALE GENOMIC DNA]</scope>
    <source>
        <strain evidence="3 4">NSJ-79</strain>
    </source>
</reference>
<dbReference type="EMBL" id="JACOOJ010000036">
    <property type="protein sequence ID" value="MBC5634344.1"/>
    <property type="molecule type" value="Genomic_DNA"/>
</dbReference>
<gene>
    <name evidence="3" type="ORF">H8S65_16490</name>
</gene>